<dbReference type="InterPro" id="IPR050266">
    <property type="entry name" value="AB_hydrolase_sf"/>
</dbReference>
<evidence type="ECO:0000259" key="1">
    <source>
        <dbReference type="Pfam" id="PF12697"/>
    </source>
</evidence>
<keyword evidence="3" id="KW-1185">Reference proteome</keyword>
<dbReference type="Pfam" id="PF12697">
    <property type="entry name" value="Abhydrolase_6"/>
    <property type="match status" value="1"/>
</dbReference>
<dbReference type="RefSeq" id="WP_284252385.1">
    <property type="nucleotide sequence ID" value="NZ_BAAAQO010000003.1"/>
</dbReference>
<evidence type="ECO:0000313" key="2">
    <source>
        <dbReference type="EMBL" id="GMA93543.1"/>
    </source>
</evidence>
<name>A0ABQ6K1S7_9MICO</name>
<gene>
    <name evidence="2" type="ORF">GCM10025881_03670</name>
</gene>
<evidence type="ECO:0000313" key="3">
    <source>
        <dbReference type="Proteomes" id="UP001157034"/>
    </source>
</evidence>
<dbReference type="Gene3D" id="3.40.50.1820">
    <property type="entry name" value="alpha/beta hydrolase"/>
    <property type="match status" value="1"/>
</dbReference>
<proteinExistence type="predicted"/>
<sequence>MRLAVHESGAGSRTALLIHGLMSDHRAWHRVSADLEGRGFHIIAVDLAGHGGSPRARRYTLAAWAADVLETVAPLLNGAPDLVMGHSLGGLVASRVAETLRPRAAVYVDPAFGFPGGARGVLLKLLFALSPRPRRPSLVRMNPKWDAVDVEIELATLADWDKRTILGLADTRALTPPALVTGPSLVVLAEKSWLVSDAVAELLHTRGMTVRRIAGTGHTVFRDEHRRFMALVQAWLDRVAPAGARG</sequence>
<dbReference type="SUPFAM" id="SSF53474">
    <property type="entry name" value="alpha/beta-Hydrolases"/>
    <property type="match status" value="1"/>
</dbReference>
<organism evidence="2 3">
    <name type="scientific">Pseudolysinimonas kribbensis</name>
    <dbReference type="NCBI Taxonomy" id="433641"/>
    <lineage>
        <taxon>Bacteria</taxon>
        <taxon>Bacillati</taxon>
        <taxon>Actinomycetota</taxon>
        <taxon>Actinomycetes</taxon>
        <taxon>Micrococcales</taxon>
        <taxon>Microbacteriaceae</taxon>
        <taxon>Pseudolysinimonas</taxon>
    </lineage>
</organism>
<protein>
    <recommendedName>
        <fullName evidence="1">AB hydrolase-1 domain-containing protein</fullName>
    </recommendedName>
</protein>
<dbReference type="PANTHER" id="PTHR43798:SF33">
    <property type="entry name" value="HYDROLASE, PUTATIVE (AFU_ORTHOLOGUE AFUA_2G14860)-RELATED"/>
    <property type="match status" value="1"/>
</dbReference>
<dbReference type="InterPro" id="IPR029058">
    <property type="entry name" value="AB_hydrolase_fold"/>
</dbReference>
<accession>A0ABQ6K1S7</accession>
<feature type="domain" description="AB hydrolase-1" evidence="1">
    <location>
        <begin position="16"/>
        <end position="229"/>
    </location>
</feature>
<dbReference type="InterPro" id="IPR000073">
    <property type="entry name" value="AB_hydrolase_1"/>
</dbReference>
<reference evidence="3" key="1">
    <citation type="journal article" date="2019" name="Int. J. Syst. Evol. Microbiol.">
        <title>The Global Catalogue of Microorganisms (GCM) 10K type strain sequencing project: providing services to taxonomists for standard genome sequencing and annotation.</title>
        <authorList>
            <consortium name="The Broad Institute Genomics Platform"/>
            <consortium name="The Broad Institute Genome Sequencing Center for Infectious Disease"/>
            <person name="Wu L."/>
            <person name="Ma J."/>
        </authorList>
    </citation>
    <scope>NUCLEOTIDE SEQUENCE [LARGE SCALE GENOMIC DNA]</scope>
    <source>
        <strain evidence="3">NBRC 108894</strain>
    </source>
</reference>
<dbReference type="Proteomes" id="UP001157034">
    <property type="component" value="Unassembled WGS sequence"/>
</dbReference>
<dbReference type="PANTHER" id="PTHR43798">
    <property type="entry name" value="MONOACYLGLYCEROL LIPASE"/>
    <property type="match status" value="1"/>
</dbReference>
<dbReference type="EMBL" id="BSVB01000001">
    <property type="protein sequence ID" value="GMA93543.1"/>
    <property type="molecule type" value="Genomic_DNA"/>
</dbReference>
<comment type="caution">
    <text evidence="2">The sequence shown here is derived from an EMBL/GenBank/DDBJ whole genome shotgun (WGS) entry which is preliminary data.</text>
</comment>